<name>A0A2L0RUE2_9PSED</name>
<dbReference type="AlphaFoldDB" id="A0A2L0RUE2"/>
<proteinExistence type="predicted"/>
<sequence length="274" mass="32999">MSYVKVATPYIRQTKEEILNAKSYHDLKDDLIRHKVGREVGFLLPLSTCATSSDLFTYLTYEFIQENLKKLSIVQRIKWHYELDIKGFFRRLMNDNDFGIDYFDILGHSFTNDKLAINKRHRIISDDYQEDDILSWTNEELMLQFDALRLAQYVLPEHKRPSCLSELTNYLVERKFQEFWTYYENQYNALKDEFFLKDPFEFVFYSVSIRSKLKTDLKIDHGAILNKYSKLINKNFSTAEEEFHRCRSYLQMNKQQRLIYNIKRIPARLLEIIE</sequence>
<evidence type="ECO:0000313" key="2">
    <source>
        <dbReference type="Proteomes" id="UP000239888"/>
    </source>
</evidence>
<dbReference type="EMBL" id="CP018049">
    <property type="protein sequence ID" value="AUZ45344.1"/>
    <property type="molecule type" value="Genomic_DNA"/>
</dbReference>
<dbReference type="Proteomes" id="UP000239888">
    <property type="component" value="Chromosome"/>
</dbReference>
<evidence type="ECO:0000313" key="1">
    <source>
        <dbReference type="EMBL" id="AUZ45344.1"/>
    </source>
</evidence>
<reference evidence="1 2" key="1">
    <citation type="journal article" date="2018" name="Front. Microbiol.">
        <title>Pseudomonas orientalis F9: A Potent Antagonist against Phytopathogens with Phytotoxic Effect in the Apple Flower.</title>
        <authorList>
            <person name="Zengerer V."/>
            <person name="Schmid M."/>
            <person name="Bieri M."/>
            <person name="Muller D.C."/>
            <person name="Remus-Emsermann M.N.P."/>
            <person name="Ahrens C.H."/>
            <person name="Pelludat C."/>
        </authorList>
    </citation>
    <scope>NUCLEOTIDE SEQUENCE [LARGE SCALE GENOMIC DNA]</scope>
    <source>
        <strain evidence="1 2">F9</strain>
    </source>
</reference>
<organism evidence="1 2">
    <name type="scientific">Pseudomonas orientalis</name>
    <dbReference type="NCBI Taxonomy" id="76758"/>
    <lineage>
        <taxon>Bacteria</taxon>
        <taxon>Pseudomonadati</taxon>
        <taxon>Pseudomonadota</taxon>
        <taxon>Gammaproteobacteria</taxon>
        <taxon>Pseudomonadales</taxon>
        <taxon>Pseudomonadaceae</taxon>
        <taxon>Pseudomonas</taxon>
    </lineage>
</organism>
<dbReference type="KEGG" id="poi:BOP93_06955"/>
<gene>
    <name evidence="1" type="ORF">BOP93_06955</name>
</gene>
<protein>
    <submittedName>
        <fullName evidence="1">Uncharacterized protein</fullName>
    </submittedName>
</protein>
<accession>A0A2L0RUE2</accession>